<accession>A0A178MA32</accession>
<keyword evidence="3" id="KW-1185">Reference proteome</keyword>
<feature type="coiled-coil region" evidence="1">
    <location>
        <begin position="48"/>
        <end position="75"/>
    </location>
</feature>
<keyword evidence="1" id="KW-0175">Coiled coil</keyword>
<reference evidence="2 3" key="1">
    <citation type="submission" date="2016-04" db="EMBL/GenBank/DDBJ databases">
        <title>Chloroflexus islandicus sp. nov., a thermophilic filamentous anoxygenic phototrophic bacterium from geyser Strokkur (Iceland).</title>
        <authorList>
            <person name="Gaisin V.A."/>
            <person name="Kalashnikov A.M."/>
            <person name="Sukhacheva M.V."/>
            <person name="Grouzdev D.S."/>
            <person name="Ivanov T.M."/>
            <person name="Kuznetsov B."/>
            <person name="Gorlenko V.M."/>
        </authorList>
    </citation>
    <scope>NUCLEOTIDE SEQUENCE [LARGE SCALE GENOMIC DNA]</scope>
    <source>
        <strain evidence="3">isl-2</strain>
    </source>
</reference>
<organism evidence="2 3">
    <name type="scientific">Chloroflexus islandicus</name>
    <dbReference type="NCBI Taxonomy" id="1707952"/>
    <lineage>
        <taxon>Bacteria</taxon>
        <taxon>Bacillati</taxon>
        <taxon>Chloroflexota</taxon>
        <taxon>Chloroflexia</taxon>
        <taxon>Chloroflexales</taxon>
        <taxon>Chloroflexineae</taxon>
        <taxon>Chloroflexaceae</taxon>
        <taxon>Chloroflexus</taxon>
    </lineage>
</organism>
<comment type="caution">
    <text evidence="2">The sequence shown here is derived from an EMBL/GenBank/DDBJ whole genome shotgun (WGS) entry which is preliminary data.</text>
</comment>
<name>A0A178MA32_9CHLR</name>
<sequence>MLRGRVRRWLAATFPGGGRTLASLALIALLLVMTGGMAVNLVNQIVIARHLERELAAANDQVAGLQATTQSLEARLEYERSDAAAEEWARDLGLAREGDIVIVPERVPEVAPTTAPAAVPSPVPLPPPPPNWQRWWQAFFP</sequence>
<evidence type="ECO:0000256" key="1">
    <source>
        <dbReference type="SAM" id="Coils"/>
    </source>
</evidence>
<gene>
    <name evidence="2" type="ORF">A6A03_15960</name>
</gene>
<dbReference type="STRING" id="1707952.A6A03_15960"/>
<protein>
    <submittedName>
        <fullName evidence="2">Septation ring formation regulator EzrA</fullName>
    </submittedName>
</protein>
<dbReference type="EMBL" id="LWQS01000062">
    <property type="protein sequence ID" value="OAN44895.1"/>
    <property type="molecule type" value="Genomic_DNA"/>
</dbReference>
<dbReference type="InterPro" id="IPR007060">
    <property type="entry name" value="FtsL/DivIC"/>
</dbReference>
<dbReference type="OrthoDB" id="162316at2"/>
<evidence type="ECO:0000313" key="2">
    <source>
        <dbReference type="EMBL" id="OAN44895.1"/>
    </source>
</evidence>
<proteinExistence type="predicted"/>
<evidence type="ECO:0000313" key="3">
    <source>
        <dbReference type="Proteomes" id="UP000078287"/>
    </source>
</evidence>
<dbReference type="Pfam" id="PF04977">
    <property type="entry name" value="DivIC"/>
    <property type="match status" value="1"/>
</dbReference>
<dbReference type="Proteomes" id="UP000078287">
    <property type="component" value="Unassembled WGS sequence"/>
</dbReference>
<dbReference type="AlphaFoldDB" id="A0A178MA32"/>